<keyword evidence="4" id="KW-1185">Reference proteome</keyword>
<evidence type="ECO:0000256" key="1">
    <source>
        <dbReference type="SAM" id="MobiDB-lite"/>
    </source>
</evidence>
<gene>
    <name evidence="3" type="ORF">CYCCA115_LOCUS11483</name>
</gene>
<dbReference type="PROSITE" id="PS01159">
    <property type="entry name" value="WW_DOMAIN_1"/>
    <property type="match status" value="1"/>
</dbReference>
<reference evidence="3" key="1">
    <citation type="submission" date="2023-08" db="EMBL/GenBank/DDBJ databases">
        <authorList>
            <person name="Audoor S."/>
            <person name="Bilcke G."/>
        </authorList>
    </citation>
    <scope>NUCLEOTIDE SEQUENCE</scope>
</reference>
<feature type="region of interest" description="Disordered" evidence="1">
    <location>
        <begin position="248"/>
        <end position="268"/>
    </location>
</feature>
<feature type="domain" description="WW" evidence="2">
    <location>
        <begin position="313"/>
        <end position="346"/>
    </location>
</feature>
<protein>
    <recommendedName>
        <fullName evidence="2">WW domain-containing protein</fullName>
    </recommendedName>
</protein>
<dbReference type="PROSITE" id="PS50020">
    <property type="entry name" value="WW_DOMAIN_2"/>
    <property type="match status" value="1"/>
</dbReference>
<dbReference type="InterPro" id="IPR001202">
    <property type="entry name" value="WW_dom"/>
</dbReference>
<proteinExistence type="predicted"/>
<feature type="compositionally biased region" description="Polar residues" evidence="1">
    <location>
        <begin position="249"/>
        <end position="268"/>
    </location>
</feature>
<comment type="caution">
    <text evidence="3">The sequence shown here is derived from an EMBL/GenBank/DDBJ whole genome shotgun (WGS) entry which is preliminary data.</text>
</comment>
<name>A0AAD2PU51_9STRA</name>
<evidence type="ECO:0000313" key="4">
    <source>
        <dbReference type="Proteomes" id="UP001295423"/>
    </source>
</evidence>
<organism evidence="3 4">
    <name type="scientific">Cylindrotheca closterium</name>
    <dbReference type="NCBI Taxonomy" id="2856"/>
    <lineage>
        <taxon>Eukaryota</taxon>
        <taxon>Sar</taxon>
        <taxon>Stramenopiles</taxon>
        <taxon>Ochrophyta</taxon>
        <taxon>Bacillariophyta</taxon>
        <taxon>Bacillariophyceae</taxon>
        <taxon>Bacillariophycidae</taxon>
        <taxon>Bacillariales</taxon>
        <taxon>Bacillariaceae</taxon>
        <taxon>Cylindrotheca</taxon>
    </lineage>
</organism>
<evidence type="ECO:0000313" key="3">
    <source>
        <dbReference type="EMBL" id="CAJ1948154.1"/>
    </source>
</evidence>
<dbReference type="EMBL" id="CAKOGP040001743">
    <property type="protein sequence ID" value="CAJ1948154.1"/>
    <property type="molecule type" value="Genomic_DNA"/>
</dbReference>
<dbReference type="Proteomes" id="UP001295423">
    <property type="component" value="Unassembled WGS sequence"/>
</dbReference>
<dbReference type="AlphaFoldDB" id="A0AAD2PU51"/>
<accession>A0AAD2PU51</accession>
<sequence length="450" mass="50923">MKKRKVLTKIDGNCLSKITRSIGTDPKVLGGRGLVLGSVRGSKTPRTSNLSDGLTKGQWIENNSQCGEKKRFPEEREGKANEFSASRNGTLSFRNRCNQLQYDQVKENNNFKIIGDTEARKGQWKPTLRNERGTMQTLPSAKGYFDQNIGSESDFRIARYVEKDKLSSHEVQHDYFKSSARQGDVHGRLDGHRSFRRSLNATIPSNCTIGSKLPGQFESTEESELAVSSPCRIRSAKWNLQGREYEPQYKSNANSTQPSHGGYFTKSSKSTASIDSKEIEAQNTDYQLQVWSVEGNPSSPLHLKIDGKIYLHPQLPSGWEIIVSETQKRPFYVHPDFGSTWHCPIILPRKVLKKNQGDVDVVMEKDAISADHTTTKRKQRNVVNRAPIQKKRLEKSMSELVTSYESEKRYPDDTPIDDLKRQIITGGYGISQTMDVEDSSQINRHCFEIS</sequence>
<evidence type="ECO:0000259" key="2">
    <source>
        <dbReference type="PROSITE" id="PS50020"/>
    </source>
</evidence>